<proteinExistence type="predicted"/>
<dbReference type="Pfam" id="PF04337">
    <property type="entry name" value="DUF480"/>
    <property type="match status" value="1"/>
</dbReference>
<sequence length="204" mass="21913">MSELTLTPVQARVIGALVEKSLSTPQYYPMTVNGLMAACNQKNCRHPVMSLREGEVGSALLDLLELDLVAEEVGARAPRWRHRFKHQFLLNETTLGVLVALMLRGPQTVAELRSNTSNLGGPFEPEAIAAALEDLADRGQPLVKRLGEGGHKGTRYAHLLCGEDAIVEPAASGGRGGEGSASRLDALEARVAELEAQIARLLEN</sequence>
<dbReference type="STRING" id="1317117.ATO7_04420"/>
<evidence type="ECO:0000313" key="2">
    <source>
        <dbReference type="EMBL" id="ORE89093.1"/>
    </source>
</evidence>
<dbReference type="Gene3D" id="1.10.10.10">
    <property type="entry name" value="Winged helix-like DNA-binding domain superfamily/Winged helix DNA-binding domain"/>
    <property type="match status" value="2"/>
</dbReference>
<dbReference type="InterPro" id="IPR036388">
    <property type="entry name" value="WH-like_DNA-bd_sf"/>
</dbReference>
<feature type="coiled-coil region" evidence="1">
    <location>
        <begin position="177"/>
        <end position="204"/>
    </location>
</feature>
<dbReference type="InterPro" id="IPR007432">
    <property type="entry name" value="DUF480"/>
</dbReference>
<organism evidence="2 3">
    <name type="scientific">Oceanococcus atlanticus</name>
    <dbReference type="NCBI Taxonomy" id="1317117"/>
    <lineage>
        <taxon>Bacteria</taxon>
        <taxon>Pseudomonadati</taxon>
        <taxon>Pseudomonadota</taxon>
        <taxon>Gammaproteobacteria</taxon>
        <taxon>Chromatiales</taxon>
        <taxon>Oceanococcaceae</taxon>
        <taxon>Oceanococcus</taxon>
    </lineage>
</organism>
<gene>
    <name evidence="2" type="ORF">ATO7_04420</name>
</gene>
<dbReference type="RefSeq" id="WP_083559901.1">
    <property type="nucleotide sequence ID" value="NZ_AQQV01000001.1"/>
</dbReference>
<dbReference type="InterPro" id="IPR036390">
    <property type="entry name" value="WH_DNA-bd_sf"/>
</dbReference>
<reference evidence="2 3" key="1">
    <citation type="submission" date="2013-04" db="EMBL/GenBank/DDBJ databases">
        <title>Oceanococcus atlanticus 22II-S10r2 Genome Sequencing.</title>
        <authorList>
            <person name="Lai Q."/>
            <person name="Li G."/>
            <person name="Shao Z."/>
        </authorList>
    </citation>
    <scope>NUCLEOTIDE SEQUENCE [LARGE SCALE GENOMIC DNA]</scope>
    <source>
        <strain evidence="2 3">22II-S10r2</strain>
    </source>
</reference>
<dbReference type="PANTHER" id="PTHR38768:SF1">
    <property type="entry name" value="UPF0502 PROTEIN YCEH"/>
    <property type="match status" value="1"/>
</dbReference>
<dbReference type="Proteomes" id="UP000192342">
    <property type="component" value="Unassembled WGS sequence"/>
</dbReference>
<evidence type="ECO:0000313" key="3">
    <source>
        <dbReference type="Proteomes" id="UP000192342"/>
    </source>
</evidence>
<dbReference type="EMBL" id="AQQV01000001">
    <property type="protein sequence ID" value="ORE89093.1"/>
    <property type="molecule type" value="Genomic_DNA"/>
</dbReference>
<dbReference type="AlphaFoldDB" id="A0A1Y1SHF7"/>
<name>A0A1Y1SHF7_9GAMM</name>
<accession>A0A1Y1SHF7</accession>
<dbReference type="PANTHER" id="PTHR38768">
    <property type="entry name" value="UPF0502 PROTEIN YCEH"/>
    <property type="match status" value="1"/>
</dbReference>
<keyword evidence="1" id="KW-0175">Coiled coil</keyword>
<dbReference type="OrthoDB" id="9784785at2"/>
<dbReference type="SUPFAM" id="SSF46785">
    <property type="entry name" value="Winged helix' DNA-binding domain"/>
    <property type="match status" value="2"/>
</dbReference>
<comment type="caution">
    <text evidence="2">The sequence shown here is derived from an EMBL/GenBank/DDBJ whole genome shotgun (WGS) entry which is preliminary data.</text>
</comment>
<keyword evidence="3" id="KW-1185">Reference proteome</keyword>
<evidence type="ECO:0000256" key="1">
    <source>
        <dbReference type="SAM" id="Coils"/>
    </source>
</evidence>
<protein>
    <submittedName>
        <fullName evidence="2">Uncharacterized protein</fullName>
    </submittedName>
</protein>